<feature type="compositionally biased region" description="Acidic residues" evidence="7">
    <location>
        <begin position="404"/>
        <end position="420"/>
    </location>
</feature>
<dbReference type="GO" id="GO:0005730">
    <property type="term" value="C:nucleolus"/>
    <property type="evidence" value="ECO:0007669"/>
    <property type="project" value="UniProtKB-SubCell"/>
</dbReference>
<feature type="compositionally biased region" description="Basic and acidic residues" evidence="7">
    <location>
        <begin position="421"/>
        <end position="437"/>
    </location>
</feature>
<dbReference type="Pfam" id="PF08142">
    <property type="entry name" value="AARP2CN"/>
    <property type="match status" value="1"/>
</dbReference>
<protein>
    <recommendedName>
        <fullName evidence="6">Pre-rRNA-processing protein TSR1 homolog</fullName>
    </recommendedName>
</protein>
<dbReference type="InterPro" id="IPR007034">
    <property type="entry name" value="BMS1_TSR1_C"/>
</dbReference>
<dbReference type="SMART" id="SM00785">
    <property type="entry name" value="AARP2CN"/>
    <property type="match status" value="1"/>
</dbReference>
<dbReference type="AlphaFoldDB" id="A7SGF5"/>
<dbReference type="InterPro" id="IPR039761">
    <property type="entry name" value="Bms1/Tsr1"/>
</dbReference>
<dbReference type="InterPro" id="IPR030387">
    <property type="entry name" value="G_Bms1/Tsr1_dom"/>
</dbReference>
<feature type="region of interest" description="Disordered" evidence="7">
    <location>
        <begin position="404"/>
        <end position="441"/>
    </location>
</feature>
<comment type="function">
    <text evidence="4">Required during maturation of the 40S ribosomal subunit in the nucleolus.</text>
</comment>
<dbReference type="PROSITE" id="PS51714">
    <property type="entry name" value="G_BMS1"/>
    <property type="match status" value="1"/>
</dbReference>
<evidence type="ECO:0000256" key="1">
    <source>
        <dbReference type="ARBA" id="ARBA00004604"/>
    </source>
</evidence>
<evidence type="ECO:0000313" key="10">
    <source>
        <dbReference type="Proteomes" id="UP000001593"/>
    </source>
</evidence>
<dbReference type="Pfam" id="PF04950">
    <property type="entry name" value="RIBIOP_C"/>
    <property type="match status" value="1"/>
</dbReference>
<evidence type="ECO:0000313" key="9">
    <source>
        <dbReference type="EMBL" id="EDO37178.1"/>
    </source>
</evidence>
<dbReference type="eggNOG" id="KOG1980">
    <property type="taxonomic scope" value="Eukaryota"/>
</dbReference>
<gene>
    <name evidence="9" type="ORF">NEMVEDRAFT_v1g170367</name>
</gene>
<dbReference type="OMA" id="MNLPRFK"/>
<evidence type="ECO:0000256" key="3">
    <source>
        <dbReference type="ARBA" id="ARBA00023242"/>
    </source>
</evidence>
<evidence type="ECO:0000256" key="7">
    <source>
        <dbReference type="SAM" id="MobiDB-lite"/>
    </source>
</evidence>
<comment type="similarity">
    <text evidence="5">Belongs to the TRAFAC class translation factor GTPase superfamily. Bms1-like GTPase family. TSR1 subfamily.</text>
</comment>
<feature type="compositionally biased region" description="Basic and acidic residues" evidence="7">
    <location>
        <begin position="1"/>
        <end position="10"/>
    </location>
</feature>
<evidence type="ECO:0000256" key="6">
    <source>
        <dbReference type="ARBA" id="ARBA00040070"/>
    </source>
</evidence>
<keyword evidence="10" id="KW-1185">Reference proteome</keyword>
<proteinExistence type="inferred from homology"/>
<evidence type="ECO:0000256" key="4">
    <source>
        <dbReference type="ARBA" id="ARBA00037087"/>
    </source>
</evidence>
<dbReference type="EMBL" id="DS469652">
    <property type="protein sequence ID" value="EDO37178.1"/>
    <property type="molecule type" value="Genomic_DNA"/>
</dbReference>
<dbReference type="GO" id="GO:0005525">
    <property type="term" value="F:GTP binding"/>
    <property type="evidence" value="ECO:0000318"/>
    <property type="project" value="GO_Central"/>
</dbReference>
<feature type="compositionally biased region" description="Basic residues" evidence="7">
    <location>
        <begin position="45"/>
        <end position="68"/>
    </location>
</feature>
<dbReference type="InParanoid" id="A7SGF5"/>
<evidence type="ECO:0000256" key="5">
    <source>
        <dbReference type="ARBA" id="ARBA00038288"/>
    </source>
</evidence>
<feature type="region of interest" description="Disordered" evidence="7">
    <location>
        <begin position="1"/>
        <end position="68"/>
    </location>
</feature>
<dbReference type="GO" id="GO:0003924">
    <property type="term" value="F:GTPase activity"/>
    <property type="evidence" value="ECO:0000318"/>
    <property type="project" value="GO_Central"/>
</dbReference>
<feature type="compositionally biased region" description="Basic residues" evidence="7">
    <location>
        <begin position="18"/>
        <end position="29"/>
    </location>
</feature>
<dbReference type="InterPro" id="IPR012948">
    <property type="entry name" value="AARP2CN"/>
</dbReference>
<dbReference type="PANTHER" id="PTHR12858:SF1">
    <property type="entry name" value="PRE-RRNA-PROCESSING PROTEIN TSR1 HOMOLOG"/>
    <property type="match status" value="1"/>
</dbReference>
<reference evidence="9 10" key="1">
    <citation type="journal article" date="2007" name="Science">
        <title>Sea anemone genome reveals ancestral eumetazoan gene repertoire and genomic organization.</title>
        <authorList>
            <person name="Putnam N.H."/>
            <person name="Srivastava M."/>
            <person name="Hellsten U."/>
            <person name="Dirks B."/>
            <person name="Chapman J."/>
            <person name="Salamov A."/>
            <person name="Terry A."/>
            <person name="Shapiro H."/>
            <person name="Lindquist E."/>
            <person name="Kapitonov V.V."/>
            <person name="Jurka J."/>
            <person name="Genikhovich G."/>
            <person name="Grigoriev I.V."/>
            <person name="Lucas S.M."/>
            <person name="Steele R.E."/>
            <person name="Finnerty J.R."/>
            <person name="Technau U."/>
            <person name="Martindale M.Q."/>
            <person name="Rokhsar D.S."/>
        </authorList>
    </citation>
    <scope>NUCLEOTIDE SEQUENCE [LARGE SCALE GENOMIC DNA]</scope>
    <source>
        <strain evidence="10">CH2 X CH6</strain>
    </source>
</reference>
<organism evidence="9 10">
    <name type="scientific">Nematostella vectensis</name>
    <name type="common">Starlet sea anemone</name>
    <dbReference type="NCBI Taxonomy" id="45351"/>
    <lineage>
        <taxon>Eukaryota</taxon>
        <taxon>Metazoa</taxon>
        <taxon>Cnidaria</taxon>
        <taxon>Anthozoa</taxon>
        <taxon>Hexacorallia</taxon>
        <taxon>Actiniaria</taxon>
        <taxon>Edwardsiidae</taxon>
        <taxon>Nematostella</taxon>
    </lineage>
</organism>
<name>A7SGF5_NEMVE</name>
<dbReference type="HOGENOM" id="CLU_009858_1_0_1"/>
<sequence length="794" mass="89608">MAVEGNEAHRSGPLKQQNKSHKHGKHRSKGTLDKQTKGRVCVKSLSRKGKQAMGKANRRHHAKQVREKKRGEILEQKRKIGKQGSPPHVIAILPLSSTCNVSSALQLLRECDEEASIFPADALTTLVSHQLKKRFMFLPLKHGDMYSILDAAKVADTILFLVDASNPVDDHTENTISCILAQGLPATFHAIQGLEQCPPKKRNDIKKAIHKLVEKRFPKDKPHSLDTKQDALTTLRLVSNQQQRSIRFRDQRPHLVAQGVVFEPDANDVSKGTLKVTGFVRGQTLSANRLVHLAGYGDFQISQIDSVADSFSIKKSSTKDVDAMNLVSQDSMSMEENIKVIDRANPAFQESLQSEVVPDPMEGEQTWPTEEELQLADGMFKSCGLLHKRVPKGTSEYQASWIIDEENDDDDDDDDDDGDGDDHSDIRGYIGEIRDGSDSDDSMVCISVSGAETDISKYDDRVDVDEERLQLEKLRAARENEMFPDELDTPLDTAARVRFQKFRGLKSFRTSPWDPKENLPSDYARIFQFENFNRTKKRVLSAEEDTEGAMPGCFVTVHIVNVPKAFIDSFDSSKPLVVFGLLPHEQKMSVVHFVIKRLPSYTDPIKSKERLVFHCGYRRFTACPIFSQHTSGDKHKYERFLPQDAITVASMYAPIMFPPCPVMVFNADRQTGSHTLVATGSLYKVDPNRIIAKKIVLSGHPYKINKRSAVIRYLFFNREDIMWFKPVELYTKHGRRGHIKEPLGTHGHMKCSFDGALKAQDTVCMNLYKRVFPKWTYEPAVTSPSVQQDVAMDT</sequence>
<dbReference type="PANTHER" id="PTHR12858">
    <property type="entry name" value="RIBOSOME BIOGENESIS PROTEIN"/>
    <property type="match status" value="1"/>
</dbReference>
<dbReference type="GO" id="GO:0034511">
    <property type="term" value="F:U3 snoRNA binding"/>
    <property type="evidence" value="ECO:0000318"/>
    <property type="project" value="GO_Central"/>
</dbReference>
<keyword evidence="3" id="KW-0539">Nucleus</keyword>
<evidence type="ECO:0000256" key="2">
    <source>
        <dbReference type="ARBA" id="ARBA00022517"/>
    </source>
</evidence>
<dbReference type="PhylomeDB" id="A7SGF5"/>
<accession>A7SGF5</accession>
<evidence type="ECO:0000259" key="8">
    <source>
        <dbReference type="PROSITE" id="PS51714"/>
    </source>
</evidence>
<dbReference type="Pfam" id="PF22298">
    <property type="entry name" value="Tsr1_G-like"/>
    <property type="match status" value="1"/>
</dbReference>
<dbReference type="SMART" id="SM01362">
    <property type="entry name" value="DUF663"/>
    <property type="match status" value="1"/>
</dbReference>
<comment type="subcellular location">
    <subcellularLocation>
        <location evidence="1">Nucleus</location>
        <location evidence="1">Nucleolus</location>
    </subcellularLocation>
</comment>
<dbReference type="STRING" id="45351.A7SGF5"/>
<feature type="domain" description="Bms1-type G" evidence="8">
    <location>
        <begin position="86"/>
        <end position="244"/>
    </location>
</feature>
<dbReference type="Proteomes" id="UP000001593">
    <property type="component" value="Unassembled WGS sequence"/>
</dbReference>
<keyword evidence="2" id="KW-0690">Ribosome biogenesis</keyword>
<dbReference type="GO" id="GO:0000479">
    <property type="term" value="P:endonucleolytic cleavage of tricistronic rRNA transcript (SSU-rRNA, 5.8S rRNA, LSU-rRNA)"/>
    <property type="evidence" value="ECO:0000318"/>
    <property type="project" value="GO_Central"/>
</dbReference>
<dbReference type="GO" id="GO:0000462">
    <property type="term" value="P:maturation of SSU-rRNA from tricistronic rRNA transcript (SSU-rRNA, 5.8S rRNA, LSU-rRNA)"/>
    <property type="evidence" value="ECO:0000318"/>
    <property type="project" value="GO_Central"/>
</dbReference>